<dbReference type="Proteomes" id="UP000594261">
    <property type="component" value="Chromosome 8"/>
</dbReference>
<protein>
    <submittedName>
        <fullName evidence="2">Uncharacterized protein</fullName>
    </submittedName>
</protein>
<dbReference type="Gramene" id="QL08p037399:mrna">
    <property type="protein sequence ID" value="QL08p037399:mrna:CDS:3"/>
    <property type="gene ID" value="QL08p037399"/>
</dbReference>
<name>A0A7N2MBN6_QUELO</name>
<evidence type="ECO:0000313" key="3">
    <source>
        <dbReference type="Proteomes" id="UP000594261"/>
    </source>
</evidence>
<sequence length="93" mass="11041">MHWVTNSDRSLHTHLDVSWVSCYHALTMAESLNKGIFPEIIPTGLDVCRQQWPHEDHWEMPNPLIGYDDPQYHNHDPDEDVDEEWFQGRDGWD</sequence>
<feature type="region of interest" description="Disordered" evidence="1">
    <location>
        <begin position="60"/>
        <end position="93"/>
    </location>
</feature>
<dbReference type="AlphaFoldDB" id="A0A7N2MBN6"/>
<organism evidence="2 3">
    <name type="scientific">Quercus lobata</name>
    <name type="common">Valley oak</name>
    <dbReference type="NCBI Taxonomy" id="97700"/>
    <lineage>
        <taxon>Eukaryota</taxon>
        <taxon>Viridiplantae</taxon>
        <taxon>Streptophyta</taxon>
        <taxon>Embryophyta</taxon>
        <taxon>Tracheophyta</taxon>
        <taxon>Spermatophyta</taxon>
        <taxon>Magnoliopsida</taxon>
        <taxon>eudicotyledons</taxon>
        <taxon>Gunneridae</taxon>
        <taxon>Pentapetalae</taxon>
        <taxon>rosids</taxon>
        <taxon>fabids</taxon>
        <taxon>Fagales</taxon>
        <taxon>Fagaceae</taxon>
        <taxon>Quercus</taxon>
    </lineage>
</organism>
<reference evidence="2" key="2">
    <citation type="submission" date="2021-01" db="UniProtKB">
        <authorList>
            <consortium name="EnsemblPlants"/>
        </authorList>
    </citation>
    <scope>IDENTIFICATION</scope>
</reference>
<reference evidence="2 3" key="1">
    <citation type="journal article" date="2016" name="G3 (Bethesda)">
        <title>First Draft Assembly and Annotation of the Genome of a California Endemic Oak Quercus lobata Nee (Fagaceae).</title>
        <authorList>
            <person name="Sork V.L."/>
            <person name="Fitz-Gibbon S.T."/>
            <person name="Puiu D."/>
            <person name="Crepeau M."/>
            <person name="Gugger P.F."/>
            <person name="Sherman R."/>
            <person name="Stevens K."/>
            <person name="Langley C.H."/>
            <person name="Pellegrini M."/>
            <person name="Salzberg S.L."/>
        </authorList>
    </citation>
    <scope>NUCLEOTIDE SEQUENCE [LARGE SCALE GENOMIC DNA]</scope>
    <source>
        <strain evidence="2 3">cv. SW786</strain>
    </source>
</reference>
<accession>A0A7N2MBN6</accession>
<dbReference type="InParanoid" id="A0A7N2MBN6"/>
<keyword evidence="3" id="KW-1185">Reference proteome</keyword>
<evidence type="ECO:0000313" key="2">
    <source>
        <dbReference type="EnsemblPlants" id="QL08p037399:mrna:CDS:3"/>
    </source>
</evidence>
<dbReference type="EnsemblPlants" id="QL08p037399:mrna">
    <property type="protein sequence ID" value="QL08p037399:mrna:CDS:3"/>
    <property type="gene ID" value="QL08p037399"/>
</dbReference>
<dbReference type="EMBL" id="LRBV02000008">
    <property type="status" value="NOT_ANNOTATED_CDS"/>
    <property type="molecule type" value="Genomic_DNA"/>
</dbReference>
<evidence type="ECO:0000256" key="1">
    <source>
        <dbReference type="SAM" id="MobiDB-lite"/>
    </source>
</evidence>
<proteinExistence type="predicted"/>